<keyword evidence="9" id="KW-0812">Transmembrane</keyword>
<dbReference type="GO" id="GO:0051607">
    <property type="term" value="P:defense response to virus"/>
    <property type="evidence" value="ECO:0007669"/>
    <property type="project" value="UniProtKB-UniRule"/>
</dbReference>
<evidence type="ECO:0000256" key="9">
    <source>
        <dbReference type="SAM" id="Phobius"/>
    </source>
</evidence>
<evidence type="ECO:0000256" key="1">
    <source>
        <dbReference type="ARBA" id="ARBA00022722"/>
    </source>
</evidence>
<keyword evidence="5 8" id="KW-0460">Magnesium</keyword>
<dbReference type="AlphaFoldDB" id="A0A4R3MRU9"/>
<dbReference type="NCBIfam" id="TIGR00287">
    <property type="entry name" value="cas1"/>
    <property type="match status" value="1"/>
</dbReference>
<dbReference type="EC" id="3.1.-.-" evidence="8"/>
<keyword evidence="9" id="KW-0472">Membrane</keyword>
<evidence type="ECO:0000256" key="8">
    <source>
        <dbReference type="HAMAP-Rule" id="MF_01470"/>
    </source>
</evidence>
<comment type="subunit">
    <text evidence="8">Homodimer, forms a heterotetramer with a Cas2 homodimer.</text>
</comment>
<organism evidence="10 11">
    <name type="scientific">Thiobaca trueperi</name>
    <dbReference type="NCBI Taxonomy" id="127458"/>
    <lineage>
        <taxon>Bacteria</taxon>
        <taxon>Pseudomonadati</taxon>
        <taxon>Pseudomonadota</taxon>
        <taxon>Gammaproteobacteria</taxon>
        <taxon>Chromatiales</taxon>
        <taxon>Chromatiaceae</taxon>
        <taxon>Thiobaca</taxon>
    </lineage>
</organism>
<dbReference type="GO" id="GO:0043571">
    <property type="term" value="P:maintenance of CRISPR repeat elements"/>
    <property type="evidence" value="ECO:0007669"/>
    <property type="project" value="UniProtKB-UniRule"/>
</dbReference>
<keyword evidence="3 8" id="KW-0255">Endonuclease</keyword>
<dbReference type="InterPro" id="IPR042206">
    <property type="entry name" value="CRISPR-assoc_Cas1_C"/>
</dbReference>
<dbReference type="GO" id="GO:0004520">
    <property type="term" value="F:DNA endonuclease activity"/>
    <property type="evidence" value="ECO:0007669"/>
    <property type="project" value="InterPro"/>
</dbReference>
<dbReference type="Gene3D" id="1.20.120.920">
    <property type="entry name" value="CRISPR-associated endonuclease Cas1, C-terminal domain"/>
    <property type="match status" value="1"/>
</dbReference>
<dbReference type="HAMAP" id="MF_01470">
    <property type="entry name" value="Cas1"/>
    <property type="match status" value="1"/>
</dbReference>
<evidence type="ECO:0000256" key="4">
    <source>
        <dbReference type="ARBA" id="ARBA00022801"/>
    </source>
</evidence>
<keyword evidence="2 8" id="KW-0479">Metal-binding</keyword>
<evidence type="ECO:0000256" key="7">
    <source>
        <dbReference type="ARBA" id="ARBA00023125"/>
    </source>
</evidence>
<dbReference type="InterPro" id="IPR042211">
    <property type="entry name" value="CRISPR-assoc_Cas1_N"/>
</dbReference>
<reference evidence="10 11" key="1">
    <citation type="submission" date="2019-03" db="EMBL/GenBank/DDBJ databases">
        <title>Genomic Encyclopedia of Type Strains, Phase IV (KMG-IV): sequencing the most valuable type-strain genomes for metagenomic binning, comparative biology and taxonomic classification.</title>
        <authorList>
            <person name="Goeker M."/>
        </authorList>
    </citation>
    <scope>NUCLEOTIDE SEQUENCE [LARGE SCALE GENOMIC DNA]</scope>
    <source>
        <strain evidence="10 11">DSM 13587</strain>
    </source>
</reference>
<evidence type="ECO:0000256" key="5">
    <source>
        <dbReference type="ARBA" id="ARBA00022842"/>
    </source>
</evidence>
<proteinExistence type="inferred from homology"/>
<name>A0A4R3MRU9_9GAMM</name>
<evidence type="ECO:0000313" key="11">
    <source>
        <dbReference type="Proteomes" id="UP000295717"/>
    </source>
</evidence>
<comment type="function">
    <text evidence="8">CRISPR (clustered regularly interspaced short palindromic repeat), is an adaptive immune system that provides protection against mobile genetic elements (viruses, transposable elements and conjugative plasmids). CRISPR clusters contain spacers, sequences complementary to antecedent mobile elements, and target invading nucleic acids. CRISPR clusters are transcribed and processed into CRISPR RNA (crRNA). Acts as a dsDNA endonuclease. Involved in the integration of spacer DNA into the CRISPR cassette.</text>
</comment>
<evidence type="ECO:0000256" key="3">
    <source>
        <dbReference type="ARBA" id="ARBA00022759"/>
    </source>
</evidence>
<comment type="caution">
    <text evidence="10">The sequence shown here is derived from an EMBL/GenBank/DDBJ whole genome shotgun (WGS) entry which is preliminary data.</text>
</comment>
<evidence type="ECO:0000256" key="6">
    <source>
        <dbReference type="ARBA" id="ARBA00023118"/>
    </source>
</evidence>
<keyword evidence="11" id="KW-1185">Reference proteome</keyword>
<dbReference type="RefSeq" id="WP_132978682.1">
    <property type="nucleotide sequence ID" value="NZ_SMAO01000015.1"/>
</dbReference>
<dbReference type="GO" id="GO:0046872">
    <property type="term" value="F:metal ion binding"/>
    <property type="evidence" value="ECO:0007669"/>
    <property type="project" value="UniProtKB-UniRule"/>
</dbReference>
<keyword evidence="4 8" id="KW-0378">Hydrolase</keyword>
<accession>A0A4R3MRU9</accession>
<dbReference type="OrthoDB" id="1662073at2"/>
<keyword evidence="7 8" id="KW-0238">DNA-binding</keyword>
<keyword evidence="6 8" id="KW-0051">Antiviral defense</keyword>
<evidence type="ECO:0000313" key="10">
    <source>
        <dbReference type="EMBL" id="TCT18042.1"/>
    </source>
</evidence>
<dbReference type="Pfam" id="PF01867">
    <property type="entry name" value="Cas_Cas1"/>
    <property type="match status" value="1"/>
</dbReference>
<dbReference type="InterPro" id="IPR002729">
    <property type="entry name" value="CRISPR-assoc_Cas1"/>
</dbReference>
<dbReference type="GO" id="GO:0016787">
    <property type="term" value="F:hydrolase activity"/>
    <property type="evidence" value="ECO:0007669"/>
    <property type="project" value="UniProtKB-KW"/>
</dbReference>
<keyword evidence="8" id="KW-0464">Manganese</keyword>
<dbReference type="EMBL" id="SMAO01000015">
    <property type="protein sequence ID" value="TCT18042.1"/>
    <property type="molecule type" value="Genomic_DNA"/>
</dbReference>
<feature type="binding site" evidence="8">
    <location>
        <position position="183"/>
    </location>
    <ligand>
        <name>Mn(2+)</name>
        <dbReference type="ChEBI" id="CHEBI:29035"/>
    </ligand>
</feature>
<feature type="binding site" evidence="8">
    <location>
        <position position="251"/>
    </location>
    <ligand>
        <name>Mn(2+)</name>
        <dbReference type="ChEBI" id="CHEBI:29035"/>
    </ligand>
</feature>
<dbReference type="GO" id="GO:0003677">
    <property type="term" value="F:DNA binding"/>
    <property type="evidence" value="ECO:0007669"/>
    <property type="project" value="UniProtKB-KW"/>
</dbReference>
<keyword evidence="1 8" id="KW-0540">Nuclease</keyword>
<feature type="transmembrane region" description="Helical" evidence="9">
    <location>
        <begin position="228"/>
        <end position="250"/>
    </location>
</feature>
<dbReference type="Proteomes" id="UP000295717">
    <property type="component" value="Unassembled WGS sequence"/>
</dbReference>
<evidence type="ECO:0000256" key="2">
    <source>
        <dbReference type="ARBA" id="ARBA00022723"/>
    </source>
</evidence>
<gene>
    <name evidence="8" type="primary">cas1</name>
    <name evidence="10" type="ORF">EDC35_11517</name>
</gene>
<comment type="cofactor">
    <cofactor evidence="8">
        <name>Mg(2+)</name>
        <dbReference type="ChEBI" id="CHEBI:18420"/>
    </cofactor>
    <cofactor evidence="8">
        <name>Mn(2+)</name>
        <dbReference type="ChEBI" id="CHEBI:29035"/>
    </cofactor>
</comment>
<keyword evidence="9" id="KW-1133">Transmembrane helix</keyword>
<feature type="binding site" evidence="8">
    <location>
        <position position="265"/>
    </location>
    <ligand>
        <name>Mn(2+)</name>
        <dbReference type="ChEBI" id="CHEBI:29035"/>
    </ligand>
</feature>
<sequence>MTQRKPDKPKQILLSKRANVFYLEHARVIQKDGRILYLTDSGEDVEQYFNIPERNTVFLMLGKGTSITDAAMRRLAESNVIVGFCGSGGSPLFAMADPVFLIPQSEYRPTEYMQEWVRLWFDEPKRLAAAKALLHRRIVLAQTAWSSNAFLKARNIGLPENRAKTFRAHIDAAENTQGLLLAEADWAKHLYACLAGNYRVDGFKRDEGQGQKATQADRVNGFLDHGNYIAYGYAAAVLNTLGISFSFPLLHGKTRRGALVFDVADLVKDAYVMPLAFECGTNHKTTDQEFRARLIETAHDASVLDALFDFVKDLAYF</sequence>
<dbReference type="Gene3D" id="3.100.10.20">
    <property type="entry name" value="CRISPR-associated endonuclease Cas1, N-terminal domain"/>
    <property type="match status" value="1"/>
</dbReference>
<comment type="similarity">
    <text evidence="8">Belongs to the CRISPR-associated endonuclease Cas1 family.</text>
</comment>
<dbReference type="NCBIfam" id="TIGR03637">
    <property type="entry name" value="cas1_YPEST"/>
    <property type="match status" value="1"/>
</dbReference>
<protein>
    <recommendedName>
        <fullName evidence="8">CRISPR-associated endonuclease Cas1</fullName>
        <ecNumber evidence="8">3.1.-.-</ecNumber>
    </recommendedName>
</protein>
<dbReference type="InterPro" id="IPR019857">
    <property type="entry name" value="CRISPR-assoc_Cas1_YPEST-subtyp"/>
</dbReference>